<dbReference type="EMBL" id="CM045763">
    <property type="protein sequence ID" value="KAI8022683.1"/>
    <property type="molecule type" value="Genomic_DNA"/>
</dbReference>
<sequence>MATTIHNDLSIDNDDVVKVGRGNSGLWPQENEALFITLMNEEVNSHAKRFRKKGMVYYHELSHILGDTSATSKLAHPSTKSPSKSSASSDLEFKVKNDD</sequence>
<protein>
    <submittedName>
        <fullName evidence="1">Uncharacterized protein</fullName>
    </submittedName>
</protein>
<keyword evidence="2" id="KW-1185">Reference proteome</keyword>
<name>A0ACC0IAX0_9ERIC</name>
<evidence type="ECO:0000313" key="1">
    <source>
        <dbReference type="EMBL" id="KAI8022683.1"/>
    </source>
</evidence>
<dbReference type="Proteomes" id="UP001060215">
    <property type="component" value="Chromosome 6"/>
</dbReference>
<gene>
    <name evidence="1" type="ORF">LOK49_LG03G00369</name>
</gene>
<comment type="caution">
    <text evidence="1">The sequence shown here is derived from an EMBL/GenBank/DDBJ whole genome shotgun (WGS) entry which is preliminary data.</text>
</comment>
<organism evidence="1 2">
    <name type="scientific">Camellia lanceoleosa</name>
    <dbReference type="NCBI Taxonomy" id="1840588"/>
    <lineage>
        <taxon>Eukaryota</taxon>
        <taxon>Viridiplantae</taxon>
        <taxon>Streptophyta</taxon>
        <taxon>Embryophyta</taxon>
        <taxon>Tracheophyta</taxon>
        <taxon>Spermatophyta</taxon>
        <taxon>Magnoliopsida</taxon>
        <taxon>eudicotyledons</taxon>
        <taxon>Gunneridae</taxon>
        <taxon>Pentapetalae</taxon>
        <taxon>asterids</taxon>
        <taxon>Ericales</taxon>
        <taxon>Theaceae</taxon>
        <taxon>Camellia</taxon>
    </lineage>
</organism>
<reference evidence="1 2" key="1">
    <citation type="journal article" date="2022" name="Plant J.">
        <title>Chromosome-level genome of Camellia lanceoleosa provides a valuable resource for understanding genome evolution and self-incompatibility.</title>
        <authorList>
            <person name="Gong W."/>
            <person name="Xiao S."/>
            <person name="Wang L."/>
            <person name="Liao Z."/>
            <person name="Chang Y."/>
            <person name="Mo W."/>
            <person name="Hu G."/>
            <person name="Li W."/>
            <person name="Zhao G."/>
            <person name="Zhu H."/>
            <person name="Hu X."/>
            <person name="Ji K."/>
            <person name="Xiang X."/>
            <person name="Song Q."/>
            <person name="Yuan D."/>
            <person name="Jin S."/>
            <person name="Zhang L."/>
        </authorList>
    </citation>
    <scope>NUCLEOTIDE SEQUENCE [LARGE SCALE GENOMIC DNA]</scope>
    <source>
        <strain evidence="1">SQ_2022a</strain>
    </source>
</reference>
<proteinExistence type="predicted"/>
<accession>A0ACC0IAX0</accession>
<evidence type="ECO:0000313" key="2">
    <source>
        <dbReference type="Proteomes" id="UP001060215"/>
    </source>
</evidence>